<dbReference type="EMBL" id="CM003608">
    <property type="protein sequence ID" value="KYP65400.1"/>
    <property type="molecule type" value="Genomic_DNA"/>
</dbReference>
<dbReference type="Proteomes" id="UP000075243">
    <property type="component" value="Chromosome 6"/>
</dbReference>
<gene>
    <name evidence="2" type="ORF">KK1_011638</name>
</gene>
<reference evidence="2 3" key="1">
    <citation type="journal article" date="2012" name="Nat. Biotechnol.">
        <title>Draft genome sequence of pigeonpea (Cajanus cajan), an orphan legume crop of resource-poor farmers.</title>
        <authorList>
            <person name="Varshney R.K."/>
            <person name="Chen W."/>
            <person name="Li Y."/>
            <person name="Bharti A.K."/>
            <person name="Saxena R.K."/>
            <person name="Schlueter J.A."/>
            <person name="Donoghue M.T."/>
            <person name="Azam S."/>
            <person name="Fan G."/>
            <person name="Whaley A.M."/>
            <person name="Farmer A.D."/>
            <person name="Sheridan J."/>
            <person name="Iwata A."/>
            <person name="Tuteja R."/>
            <person name="Penmetsa R.V."/>
            <person name="Wu W."/>
            <person name="Upadhyaya H.D."/>
            <person name="Yang S.P."/>
            <person name="Shah T."/>
            <person name="Saxena K.B."/>
            <person name="Michael T."/>
            <person name="McCombie W.R."/>
            <person name="Yang B."/>
            <person name="Zhang G."/>
            <person name="Yang H."/>
            <person name="Wang J."/>
            <person name="Spillane C."/>
            <person name="Cook D.R."/>
            <person name="May G.D."/>
            <person name="Xu X."/>
            <person name="Jackson S.A."/>
        </authorList>
    </citation>
    <scope>NUCLEOTIDE SEQUENCE [LARGE SCALE GENOMIC DNA]</scope>
    <source>
        <strain evidence="3">cv. Asha</strain>
    </source>
</reference>
<sequence length="265" mass="30075">MNQPEGFIETGMENKVCKLVKSLYGLKQAPKQWHDKFDQVVSSYGFQFNNSDKCVYVKQFDDNSCVILCLYVDDILIFGSYLHVINDVKSFLSSNFEMKDLGLVDVILGIKLIKNHDDIVLTQSHYIGYVFTLAGGAVAWKFAKQAIISHSTMEAEIIVLDTTSSETEFLKNLSYDLPLLNKPIPQISMHCDSQVSIAKVTSKNFNEKKRNLRIRHKYIRNLITHGVISVNFIRSKNNLADPLTKGLTCQQVLESSRGMRLKSIN</sequence>
<protein>
    <submittedName>
        <fullName evidence="2">Retrovirus-related Pol polyprotein from transposon TNT 1-94</fullName>
    </submittedName>
</protein>
<dbReference type="AlphaFoldDB" id="A0A151TEC0"/>
<dbReference type="Gramene" id="C.cajan_11306.t">
    <property type="protein sequence ID" value="C.cajan_11306.t"/>
    <property type="gene ID" value="C.cajan_11306"/>
</dbReference>
<proteinExistence type="predicted"/>
<dbReference type="SUPFAM" id="SSF56672">
    <property type="entry name" value="DNA/RNA polymerases"/>
    <property type="match status" value="1"/>
</dbReference>
<dbReference type="PANTHER" id="PTHR11439">
    <property type="entry name" value="GAG-POL-RELATED RETROTRANSPOSON"/>
    <property type="match status" value="1"/>
</dbReference>
<dbReference type="InterPro" id="IPR043502">
    <property type="entry name" value="DNA/RNA_pol_sf"/>
</dbReference>
<evidence type="ECO:0000259" key="1">
    <source>
        <dbReference type="Pfam" id="PF07727"/>
    </source>
</evidence>
<dbReference type="InterPro" id="IPR013103">
    <property type="entry name" value="RVT_2"/>
</dbReference>
<dbReference type="CDD" id="cd09272">
    <property type="entry name" value="RNase_HI_RT_Ty1"/>
    <property type="match status" value="1"/>
</dbReference>
<evidence type="ECO:0000313" key="2">
    <source>
        <dbReference type="EMBL" id="KYP65400.1"/>
    </source>
</evidence>
<organism evidence="2 3">
    <name type="scientific">Cajanus cajan</name>
    <name type="common">Pigeon pea</name>
    <name type="synonym">Cajanus indicus</name>
    <dbReference type="NCBI Taxonomy" id="3821"/>
    <lineage>
        <taxon>Eukaryota</taxon>
        <taxon>Viridiplantae</taxon>
        <taxon>Streptophyta</taxon>
        <taxon>Embryophyta</taxon>
        <taxon>Tracheophyta</taxon>
        <taxon>Spermatophyta</taxon>
        <taxon>Magnoliopsida</taxon>
        <taxon>eudicotyledons</taxon>
        <taxon>Gunneridae</taxon>
        <taxon>Pentapetalae</taxon>
        <taxon>rosids</taxon>
        <taxon>fabids</taxon>
        <taxon>Fabales</taxon>
        <taxon>Fabaceae</taxon>
        <taxon>Papilionoideae</taxon>
        <taxon>50 kb inversion clade</taxon>
        <taxon>NPAAA clade</taxon>
        <taxon>indigoferoid/millettioid clade</taxon>
        <taxon>Phaseoleae</taxon>
        <taxon>Cajanus</taxon>
    </lineage>
</organism>
<evidence type="ECO:0000313" key="3">
    <source>
        <dbReference type="Proteomes" id="UP000075243"/>
    </source>
</evidence>
<name>A0A151TEC0_CAJCA</name>
<dbReference type="PANTHER" id="PTHR11439:SF440">
    <property type="entry name" value="INTEGRASE CATALYTIC DOMAIN-CONTAINING PROTEIN"/>
    <property type="match status" value="1"/>
</dbReference>
<keyword evidence="3" id="KW-1185">Reference proteome</keyword>
<feature type="domain" description="Reverse transcriptase Ty1/copia-type" evidence="1">
    <location>
        <begin position="1"/>
        <end position="131"/>
    </location>
</feature>
<dbReference type="Pfam" id="PF07727">
    <property type="entry name" value="RVT_2"/>
    <property type="match status" value="1"/>
</dbReference>
<accession>A0A151TEC0</accession>